<proteinExistence type="predicted"/>
<dbReference type="GO" id="GO:0005829">
    <property type="term" value="C:cytosol"/>
    <property type="evidence" value="ECO:0007669"/>
    <property type="project" value="TreeGrafter"/>
</dbReference>
<evidence type="ECO:0000313" key="4">
    <source>
        <dbReference type="EMBL" id="CAB4905593.1"/>
    </source>
</evidence>
<dbReference type="EMBL" id="CAEZYH010000086">
    <property type="protein sequence ID" value="CAB4728411.1"/>
    <property type="molecule type" value="Genomic_DNA"/>
</dbReference>
<organism evidence="4">
    <name type="scientific">freshwater metagenome</name>
    <dbReference type="NCBI Taxonomy" id="449393"/>
    <lineage>
        <taxon>unclassified sequences</taxon>
        <taxon>metagenomes</taxon>
        <taxon>ecological metagenomes</taxon>
    </lineage>
</organism>
<protein>
    <submittedName>
        <fullName evidence="4">Unannotated protein</fullName>
    </submittedName>
</protein>
<dbReference type="EMBL" id="CAEZZP010000105">
    <property type="protein sequence ID" value="CAB4780522.1"/>
    <property type="molecule type" value="Genomic_DNA"/>
</dbReference>
<evidence type="ECO:0000313" key="3">
    <source>
        <dbReference type="EMBL" id="CAB4877896.1"/>
    </source>
</evidence>
<evidence type="ECO:0000313" key="1">
    <source>
        <dbReference type="EMBL" id="CAB4728411.1"/>
    </source>
</evidence>
<reference evidence="4" key="1">
    <citation type="submission" date="2020-05" db="EMBL/GenBank/DDBJ databases">
        <authorList>
            <person name="Chiriac C."/>
            <person name="Salcher M."/>
            <person name="Ghai R."/>
            <person name="Kavagutti S V."/>
        </authorList>
    </citation>
    <scope>NUCLEOTIDE SEQUENCE</scope>
</reference>
<dbReference type="InterPro" id="IPR005583">
    <property type="entry name" value="YaaA"/>
</dbReference>
<dbReference type="EMBL" id="CAFBLJ010000082">
    <property type="protein sequence ID" value="CAB4877896.1"/>
    <property type="molecule type" value="Genomic_DNA"/>
</dbReference>
<dbReference type="AlphaFoldDB" id="A0A6J7GN12"/>
<dbReference type="Pfam" id="PF03883">
    <property type="entry name" value="H2O2_YaaD"/>
    <property type="match status" value="1"/>
</dbReference>
<evidence type="ECO:0000313" key="2">
    <source>
        <dbReference type="EMBL" id="CAB4780522.1"/>
    </source>
</evidence>
<dbReference type="GO" id="GO:0033194">
    <property type="term" value="P:response to hydroperoxide"/>
    <property type="evidence" value="ECO:0007669"/>
    <property type="project" value="TreeGrafter"/>
</dbReference>
<gene>
    <name evidence="1" type="ORF">UFOPK2658_01533</name>
    <name evidence="2" type="ORF">UFOPK2880_01415</name>
    <name evidence="3" type="ORF">UFOPK3304_01379</name>
    <name evidence="4" type="ORF">UFOPK3494_01185</name>
</gene>
<dbReference type="PANTHER" id="PTHR30283:SF4">
    <property type="entry name" value="PEROXIDE STRESS RESISTANCE PROTEIN YAAA"/>
    <property type="match status" value="1"/>
</dbReference>
<name>A0A6J7GN12_9ZZZZ</name>
<dbReference type="EMBL" id="CAFBMF010000080">
    <property type="protein sequence ID" value="CAB4905593.1"/>
    <property type="molecule type" value="Genomic_DNA"/>
</dbReference>
<sequence>MSRKSFPLVILLPPSEGKADGGSAPKWKASSGEFGKTLGKYRSQIASALEELGGGDAKLLGVGGKHLAQAQETNTSIVGAPTLAAHERYTGVVWDHMSPSTMSAKVHARAAESIIVLSGLLGLVGFDDQIPDYKLKMGASFVPIGKLSTWWREPLSKALNARLAGRHVIDLLPNEHRAAWTPTPDAYASLSSVTFVEKSGKVAGHDAKAAKGLLARHLLESAGAPLDALASWQHPRFTLTY</sequence>
<dbReference type="PANTHER" id="PTHR30283">
    <property type="entry name" value="PEROXIDE STRESS RESPONSE PROTEIN YAAA"/>
    <property type="match status" value="1"/>
</dbReference>
<accession>A0A6J7GN12</accession>